<dbReference type="InterPro" id="IPR050564">
    <property type="entry name" value="F420-G6PD/mer"/>
</dbReference>
<accession>A0ABV3GI49</accession>
<gene>
    <name evidence="3" type="ORF">AB0I59_21010</name>
</gene>
<name>A0ABV3GI49_MICGL</name>
<evidence type="ECO:0000259" key="2">
    <source>
        <dbReference type="Pfam" id="PF00296"/>
    </source>
</evidence>
<dbReference type="Proteomes" id="UP001551675">
    <property type="component" value="Unassembled WGS sequence"/>
</dbReference>
<evidence type="ECO:0000256" key="1">
    <source>
        <dbReference type="ARBA" id="ARBA00023002"/>
    </source>
</evidence>
<dbReference type="InterPro" id="IPR019921">
    <property type="entry name" value="Lucif-like_OxRdtase_Rv2161c"/>
</dbReference>
<dbReference type="PANTHER" id="PTHR43244">
    <property type="match status" value="1"/>
</dbReference>
<evidence type="ECO:0000313" key="3">
    <source>
        <dbReference type="EMBL" id="MEV0971116.1"/>
    </source>
</evidence>
<evidence type="ECO:0000313" key="4">
    <source>
        <dbReference type="Proteomes" id="UP001551675"/>
    </source>
</evidence>
<dbReference type="InterPro" id="IPR036661">
    <property type="entry name" value="Luciferase-like_sf"/>
</dbReference>
<keyword evidence="1" id="KW-0560">Oxidoreductase</keyword>
<feature type="domain" description="Luciferase-like" evidence="2">
    <location>
        <begin position="9"/>
        <end position="272"/>
    </location>
</feature>
<keyword evidence="4" id="KW-1185">Reference proteome</keyword>
<dbReference type="PANTHER" id="PTHR43244:SF1">
    <property type="entry name" value="5,10-METHYLENETETRAHYDROMETHANOPTERIN REDUCTASE"/>
    <property type="match status" value="1"/>
</dbReference>
<proteinExistence type="predicted"/>
<dbReference type="NCBIfam" id="TIGR03619">
    <property type="entry name" value="F420_Rv2161c"/>
    <property type="match status" value="1"/>
</dbReference>
<organism evidence="3 4">
    <name type="scientific">Microtetraspora glauca</name>
    <dbReference type="NCBI Taxonomy" id="1996"/>
    <lineage>
        <taxon>Bacteria</taxon>
        <taxon>Bacillati</taxon>
        <taxon>Actinomycetota</taxon>
        <taxon>Actinomycetes</taxon>
        <taxon>Streptosporangiales</taxon>
        <taxon>Streptosporangiaceae</taxon>
        <taxon>Microtetraspora</taxon>
    </lineage>
</organism>
<dbReference type="EMBL" id="JBFALK010000011">
    <property type="protein sequence ID" value="MEV0971116.1"/>
    <property type="molecule type" value="Genomic_DNA"/>
</dbReference>
<protein>
    <submittedName>
        <fullName evidence="3">LLM class flavin-dependent oxidoreductase</fullName>
    </submittedName>
</protein>
<comment type="caution">
    <text evidence="3">The sequence shown here is derived from an EMBL/GenBank/DDBJ whole genome shotgun (WGS) entry which is preliminary data.</text>
</comment>
<dbReference type="RefSeq" id="WP_061258940.1">
    <property type="nucleotide sequence ID" value="NZ_JBFALK010000011.1"/>
</dbReference>
<reference evidence="3 4" key="1">
    <citation type="submission" date="2024-06" db="EMBL/GenBank/DDBJ databases">
        <title>The Natural Products Discovery Center: Release of the First 8490 Sequenced Strains for Exploring Actinobacteria Biosynthetic Diversity.</title>
        <authorList>
            <person name="Kalkreuter E."/>
            <person name="Kautsar S.A."/>
            <person name="Yang D."/>
            <person name="Bader C.D."/>
            <person name="Teijaro C.N."/>
            <person name="Fluegel L."/>
            <person name="Davis C.M."/>
            <person name="Simpson J.R."/>
            <person name="Lauterbach L."/>
            <person name="Steele A.D."/>
            <person name="Gui C."/>
            <person name="Meng S."/>
            <person name="Li G."/>
            <person name="Viehrig K."/>
            <person name="Ye F."/>
            <person name="Su P."/>
            <person name="Kiefer A.F."/>
            <person name="Nichols A."/>
            <person name="Cepeda A.J."/>
            <person name="Yan W."/>
            <person name="Fan B."/>
            <person name="Jiang Y."/>
            <person name="Adhikari A."/>
            <person name="Zheng C.-J."/>
            <person name="Schuster L."/>
            <person name="Cowan T.M."/>
            <person name="Smanski M.J."/>
            <person name="Chevrette M.G."/>
            <person name="De Carvalho L.P.S."/>
            <person name="Shen B."/>
        </authorList>
    </citation>
    <scope>NUCLEOTIDE SEQUENCE [LARGE SCALE GENOMIC DNA]</scope>
    <source>
        <strain evidence="3 4">NPDC050100</strain>
    </source>
</reference>
<sequence length="306" mass="32824">MRVGLIAGDADNVVRDARSAERYGFDYLGCGEHLFFHGPTPNAFVQLAAAAGATSRIRLVSSITLLPLYPAALAAKLAATLDRVSGGRFELGVGAGGEYPAEFAAVGVDPASRFRRLDEGLRVIRALFSGERVSIEGESFALRDVALRPPPVQPGGPPIWLGGRKDGAIRRAGRYADVWMPYMVDPRMLRESLARVRDAADAAGRPRDAVSGAVFAWTCVDPDGEWARETGIAAVSATYAQDFSPLADRYLVLGTPDDVVRRLREFADAGAERVLVQIAAPVAERERVIASLARDVLPRLRSGSPV</sequence>
<dbReference type="InterPro" id="IPR011251">
    <property type="entry name" value="Luciferase-like_dom"/>
</dbReference>
<dbReference type="Gene3D" id="3.20.20.30">
    <property type="entry name" value="Luciferase-like domain"/>
    <property type="match status" value="1"/>
</dbReference>
<dbReference type="SUPFAM" id="SSF51679">
    <property type="entry name" value="Bacterial luciferase-like"/>
    <property type="match status" value="1"/>
</dbReference>
<dbReference type="Pfam" id="PF00296">
    <property type="entry name" value="Bac_luciferase"/>
    <property type="match status" value="1"/>
</dbReference>